<evidence type="ECO:0000313" key="4">
    <source>
        <dbReference type="Proteomes" id="UP001419268"/>
    </source>
</evidence>
<reference evidence="3 4" key="1">
    <citation type="submission" date="2024-01" db="EMBL/GenBank/DDBJ databases">
        <title>Genome assemblies of Stephania.</title>
        <authorList>
            <person name="Yang L."/>
        </authorList>
    </citation>
    <scope>NUCLEOTIDE SEQUENCE [LARGE SCALE GENOMIC DNA]</scope>
    <source>
        <strain evidence="3">JXDWG</strain>
        <tissue evidence="3">Leaf</tissue>
    </source>
</reference>
<feature type="chain" id="PRO_5042899104" evidence="2">
    <location>
        <begin position="27"/>
        <end position="101"/>
    </location>
</feature>
<protein>
    <submittedName>
        <fullName evidence="3">Uncharacterized protein</fullName>
    </submittedName>
</protein>
<keyword evidence="2" id="KW-0732">Signal</keyword>
<organism evidence="3 4">
    <name type="scientific">Stephania cephalantha</name>
    <dbReference type="NCBI Taxonomy" id="152367"/>
    <lineage>
        <taxon>Eukaryota</taxon>
        <taxon>Viridiplantae</taxon>
        <taxon>Streptophyta</taxon>
        <taxon>Embryophyta</taxon>
        <taxon>Tracheophyta</taxon>
        <taxon>Spermatophyta</taxon>
        <taxon>Magnoliopsida</taxon>
        <taxon>Ranunculales</taxon>
        <taxon>Menispermaceae</taxon>
        <taxon>Menispermoideae</taxon>
        <taxon>Cissampelideae</taxon>
        <taxon>Stephania</taxon>
    </lineage>
</organism>
<evidence type="ECO:0000313" key="3">
    <source>
        <dbReference type="EMBL" id="KAK9124913.1"/>
    </source>
</evidence>
<dbReference type="PANTHER" id="PTHR33474">
    <property type="entry name" value="TRANSMEMBRANE PROTEIN"/>
    <property type="match status" value="1"/>
</dbReference>
<accession>A0AAP0NZQ1</accession>
<sequence length="101" mass="11183">MKQKAAFLRLLLLFLGFSYLLLSSLAIPLSRSLVIVDDVEDSSLQELMMDDQDFTKNEENYAELVDGDLEGFVHGRMLAASSDYPGTGANNHHDPKPPGKL</sequence>
<evidence type="ECO:0000256" key="1">
    <source>
        <dbReference type="SAM" id="MobiDB-lite"/>
    </source>
</evidence>
<gene>
    <name evidence="3" type="ORF">Scep_013759</name>
</gene>
<proteinExistence type="predicted"/>
<dbReference type="EMBL" id="JBBNAG010000006">
    <property type="protein sequence ID" value="KAK9124913.1"/>
    <property type="molecule type" value="Genomic_DNA"/>
</dbReference>
<feature type="region of interest" description="Disordered" evidence="1">
    <location>
        <begin position="82"/>
        <end position="101"/>
    </location>
</feature>
<comment type="caution">
    <text evidence="3">The sequence shown here is derived from an EMBL/GenBank/DDBJ whole genome shotgun (WGS) entry which is preliminary data.</text>
</comment>
<keyword evidence="4" id="KW-1185">Reference proteome</keyword>
<feature type="compositionally biased region" description="Basic and acidic residues" evidence="1">
    <location>
        <begin position="91"/>
        <end position="101"/>
    </location>
</feature>
<name>A0AAP0NZQ1_9MAGN</name>
<evidence type="ECO:0000256" key="2">
    <source>
        <dbReference type="SAM" id="SignalP"/>
    </source>
</evidence>
<feature type="signal peptide" evidence="2">
    <location>
        <begin position="1"/>
        <end position="26"/>
    </location>
</feature>
<dbReference type="PANTHER" id="PTHR33474:SF28">
    <property type="entry name" value="OS01G0815400 PROTEIN"/>
    <property type="match status" value="1"/>
</dbReference>
<dbReference type="Proteomes" id="UP001419268">
    <property type="component" value="Unassembled WGS sequence"/>
</dbReference>
<dbReference type="AlphaFoldDB" id="A0AAP0NZQ1"/>